<dbReference type="EMBL" id="JANUCP010000005">
    <property type="protein sequence ID" value="MCS3920235.1"/>
    <property type="molecule type" value="Genomic_DNA"/>
</dbReference>
<evidence type="ECO:0000313" key="3">
    <source>
        <dbReference type="Proteomes" id="UP001204798"/>
    </source>
</evidence>
<evidence type="ECO:0008006" key="4">
    <source>
        <dbReference type="Google" id="ProtNLM"/>
    </source>
</evidence>
<evidence type="ECO:0000256" key="1">
    <source>
        <dbReference type="SAM" id="Phobius"/>
    </source>
</evidence>
<feature type="transmembrane region" description="Helical" evidence="1">
    <location>
        <begin position="40"/>
        <end position="64"/>
    </location>
</feature>
<comment type="caution">
    <text evidence="2">The sequence shown here is derived from an EMBL/GenBank/DDBJ whole genome shotgun (WGS) entry which is preliminary data.</text>
</comment>
<dbReference type="RefSeq" id="WP_259098700.1">
    <property type="nucleotide sequence ID" value="NZ_CP130454.1"/>
</dbReference>
<feature type="transmembrane region" description="Helical" evidence="1">
    <location>
        <begin position="76"/>
        <end position="94"/>
    </location>
</feature>
<feature type="transmembrane region" description="Helical" evidence="1">
    <location>
        <begin position="241"/>
        <end position="264"/>
    </location>
</feature>
<gene>
    <name evidence="2" type="ORF">M2350_002664</name>
</gene>
<keyword evidence="1" id="KW-1133">Transmembrane helix</keyword>
<proteinExistence type="predicted"/>
<feature type="transmembrane region" description="Helical" evidence="1">
    <location>
        <begin position="151"/>
        <end position="173"/>
    </location>
</feature>
<sequence>MSPVQRDLMIREFGRRLKLPYPMGLAEMLEESLEIYRQNFALLFGLALIPALLSTAFATIANLWLTLPRAKGIESLLIAAMVISYALLLITAFIGYGAQIWAVGQIIMGKSVGFGEAWMAVLKRSGALLLTMLIASFPMLAGLALCCVGVLITAVIFFAVLEQIVLLEGIAYFRAISRHVQLVYPNWEWARVLGFYMASYVIVMLAQILLGWVGMVLSFVVEISREALPPSAQLGVYASGQLWQQLANALVMPYWSVFITLLYFDLRARREGHDLNVLLARWDDLGMAQRNFGEIKGQGR</sequence>
<accession>A0ABT2EQU9</accession>
<keyword evidence="1" id="KW-0812">Transmembrane</keyword>
<feature type="transmembrane region" description="Helical" evidence="1">
    <location>
        <begin position="193"/>
        <end position="221"/>
    </location>
</feature>
<keyword evidence="1" id="KW-0472">Membrane</keyword>
<protein>
    <recommendedName>
        <fullName evidence="4">Glycerophosphoryl diester phosphodiesterase membrane domain-containing protein</fullName>
    </recommendedName>
</protein>
<dbReference type="Proteomes" id="UP001204798">
    <property type="component" value="Unassembled WGS sequence"/>
</dbReference>
<evidence type="ECO:0000313" key="2">
    <source>
        <dbReference type="EMBL" id="MCS3920235.1"/>
    </source>
</evidence>
<reference evidence="2 3" key="1">
    <citation type="submission" date="2022-08" db="EMBL/GenBank/DDBJ databases">
        <title>Bacterial and archaeal communities from various locations to study Microbial Dark Matter (Phase II).</title>
        <authorList>
            <person name="Stepanauskas R."/>
        </authorList>
    </citation>
    <scope>NUCLEOTIDE SEQUENCE [LARGE SCALE GENOMIC DNA]</scope>
    <source>
        <strain evidence="2 3">PD1</strain>
    </source>
</reference>
<keyword evidence="3" id="KW-1185">Reference proteome</keyword>
<name>A0ABT2EQU9_9BACT</name>
<organism evidence="2 3">
    <name type="scientific">Candidatus Fervidibacter sacchari</name>
    <dbReference type="NCBI Taxonomy" id="1448929"/>
    <lineage>
        <taxon>Bacteria</taxon>
        <taxon>Candidatus Fervidibacterota</taxon>
        <taxon>Candidatus Fervidibacter</taxon>
    </lineage>
</organism>
<feature type="transmembrane region" description="Helical" evidence="1">
    <location>
        <begin position="127"/>
        <end position="145"/>
    </location>
</feature>